<evidence type="ECO:0000256" key="2">
    <source>
        <dbReference type="ARBA" id="ARBA00022540"/>
    </source>
</evidence>
<comment type="function">
    <text evidence="5">mRNA cap-binding component of the eukaryotic translation initiation factor 3 (eIF-3) complex, which is involved in protein synthesis of a specialized repertoire of mRNAs and, together with other initiation factors, stimulates binding of mRNA and methionyl-tRNAi to the 40S ribosome. The eIF-3 complex specifically targets and initiates translation of a subset of mRNAs involved in cell proliferation. In the eIF-3 complex, eif3d specifically recognizes and binds the 7-methylguanosine cap of a subset of mRNAs.</text>
</comment>
<keyword evidence="4 5" id="KW-0648">Protein biosynthesis</keyword>
<comment type="caution">
    <text evidence="5">Lacks conserved residue(s) required for the propagation of feature annotation.</text>
</comment>
<accession>A0A0B2W2G4</accession>
<evidence type="ECO:0000256" key="4">
    <source>
        <dbReference type="ARBA" id="ARBA00022917"/>
    </source>
</evidence>
<dbReference type="Pfam" id="PF05091">
    <property type="entry name" value="eIF-3_zeta"/>
    <property type="match status" value="2"/>
</dbReference>
<dbReference type="AlphaFoldDB" id="A0A0B2W2G4"/>
<dbReference type="GO" id="GO:0098808">
    <property type="term" value="F:mRNA cap binding"/>
    <property type="evidence" value="ECO:0007669"/>
    <property type="project" value="UniProtKB-UniRule"/>
</dbReference>
<dbReference type="GO" id="GO:0016282">
    <property type="term" value="C:eukaryotic 43S preinitiation complex"/>
    <property type="evidence" value="ECO:0007669"/>
    <property type="project" value="UniProtKB-UniRule"/>
</dbReference>
<dbReference type="PANTHER" id="PTHR12399">
    <property type="entry name" value="EUKARYOTIC TRANSLATION INITIATION FACTOR 3 SUBUNIT 7"/>
    <property type="match status" value="1"/>
</dbReference>
<name>A0A0B2W2G4_TOXCA</name>
<comment type="subunit">
    <text evidence="5">Component of the eukaryotic translation initiation factor 3 (eIF-3) complex.</text>
</comment>
<dbReference type="GO" id="GO:0005852">
    <property type="term" value="C:eukaryotic translation initiation factor 3 complex"/>
    <property type="evidence" value="ECO:0007669"/>
    <property type="project" value="UniProtKB-UniRule"/>
</dbReference>
<dbReference type="InterPro" id="IPR007783">
    <property type="entry name" value="eIF3d"/>
</dbReference>
<keyword evidence="2 5" id="KW-0396">Initiation factor</keyword>
<evidence type="ECO:0000313" key="8">
    <source>
        <dbReference type="Proteomes" id="UP000031036"/>
    </source>
</evidence>
<sequence length="671" mass="76726">MSNIRMANDEQIAQLRCDIQCEKAKIRAERNRLKAVVSQGRCPSDATEAGKNRDGWNSVGAAEQLEVLTYQQQLNKTDKIGRVADWIGLVHFGDRCRRGDRNGHYYGSGGGGSEYDYADDDDESTFQLVDFSKPQRSMTQRGVRIRQQQLAYRRMIQKEEERRNQMTYDQNQKIKRSIAKEQQKAFKQWQKRGGARSQGRDRRRLSQWDKCNRRDLPASISVRPEWQVLEEVEFPQLAKLYLPNVEPGQDINGHRYGRLYYYDRSFDKVTVKTERALQHCGGTFYSLTTTEDPIIQQLARENVGNVFSTDIILATLMTATRSVYSWDVIAYRVEDKLFFDKRETTDFSNSVDALTVNETSTFVPQNDDLLSINHPRNLATEAFYVNQNFCHALTVNETSTFVPQNDDLLSINHPRNLATEAFYVNQNFCRTVLKRNDEPFKFDSPTLPFDEEEADMDSCVAYKYRSWSLGQMDDGTEVRLVCRTEHDGVMLGPNGETQTLTIKALNEWDSKLSGGVDWRSKLDTQKGAVLATELQNNSCKLAKWTLQALLADSDMIKFGYVSRSHTRNTTNHVILGTQQSKPTEFASSIALNLDNAWGIVRCIVDLCMKQPAGKYLLLKEPNKPSLSFYGLPEGALESSDEGEKACIRTMSVNRLLHILVDIFLFHVFAPR</sequence>
<comment type="domain">
    <text evidence="5">The RNA gate region regulates mRNA cap recognition to prevent promiscuous mRNA-binding before assembly of eif3d into the full eukaryotic translation initiation factor 3 (eIF-3) complex.</text>
</comment>
<dbReference type="STRING" id="6265.A0A0B2W2G4"/>
<keyword evidence="3" id="KW-0694">RNA-binding</keyword>
<comment type="caution">
    <text evidence="7">The sequence shown here is derived from an EMBL/GenBank/DDBJ whole genome shotgun (WGS) entry which is preliminary data.</text>
</comment>
<dbReference type="OMA" id="IEYNEFG"/>
<evidence type="ECO:0000256" key="5">
    <source>
        <dbReference type="HAMAP-Rule" id="MF_03003"/>
    </source>
</evidence>
<proteinExistence type="inferred from homology"/>
<reference evidence="7 8" key="1">
    <citation type="submission" date="2014-11" db="EMBL/GenBank/DDBJ databases">
        <title>Genetic blueprint of the zoonotic pathogen Toxocara canis.</title>
        <authorList>
            <person name="Zhu X.-Q."/>
            <person name="Korhonen P.K."/>
            <person name="Cai H."/>
            <person name="Young N.D."/>
            <person name="Nejsum P."/>
            <person name="von Samson-Himmelstjerna G."/>
            <person name="Boag P.R."/>
            <person name="Tan P."/>
            <person name="Li Q."/>
            <person name="Min J."/>
            <person name="Yang Y."/>
            <person name="Wang X."/>
            <person name="Fang X."/>
            <person name="Hall R.S."/>
            <person name="Hofmann A."/>
            <person name="Sternberg P.W."/>
            <person name="Jex A.R."/>
            <person name="Gasser R.B."/>
        </authorList>
    </citation>
    <scope>NUCLEOTIDE SEQUENCE [LARGE SCALE GENOMIC DNA]</scope>
    <source>
        <strain evidence="7">PN_DK_2014</strain>
    </source>
</reference>
<dbReference type="HAMAP" id="MF_03003">
    <property type="entry name" value="eIF3d"/>
    <property type="match status" value="1"/>
</dbReference>
<keyword evidence="1 5" id="KW-0963">Cytoplasm</keyword>
<keyword evidence="8" id="KW-1185">Reference proteome</keyword>
<dbReference type="EMBL" id="JPKZ01000261">
    <property type="protein sequence ID" value="KHN88178.1"/>
    <property type="molecule type" value="Genomic_DNA"/>
</dbReference>
<dbReference type="GO" id="GO:0001732">
    <property type="term" value="P:formation of cytoplasmic translation initiation complex"/>
    <property type="evidence" value="ECO:0007669"/>
    <property type="project" value="UniProtKB-UniRule"/>
</dbReference>
<protein>
    <recommendedName>
        <fullName evidence="5">Eukaryotic translation initiation factor 3 subunit D</fullName>
        <shortName evidence="5">eIF3d</shortName>
    </recommendedName>
    <alternativeName>
        <fullName evidence="5">Eukaryotic translation initiation factor 3 subunit 7</fullName>
    </alternativeName>
</protein>
<feature type="region of interest" description="Disordered" evidence="6">
    <location>
        <begin position="189"/>
        <end position="208"/>
    </location>
</feature>
<evidence type="ECO:0000313" key="7">
    <source>
        <dbReference type="EMBL" id="KHN88178.1"/>
    </source>
</evidence>
<evidence type="ECO:0000256" key="6">
    <source>
        <dbReference type="SAM" id="MobiDB-lite"/>
    </source>
</evidence>
<dbReference type="GO" id="GO:0003743">
    <property type="term" value="F:translation initiation factor activity"/>
    <property type="evidence" value="ECO:0007669"/>
    <property type="project" value="UniProtKB-UniRule"/>
</dbReference>
<comment type="subcellular location">
    <subcellularLocation>
        <location evidence="5">Cytoplasm</location>
    </subcellularLocation>
</comment>
<dbReference type="GO" id="GO:0033290">
    <property type="term" value="C:eukaryotic 48S preinitiation complex"/>
    <property type="evidence" value="ECO:0007669"/>
    <property type="project" value="UniProtKB-UniRule"/>
</dbReference>
<evidence type="ECO:0000256" key="1">
    <source>
        <dbReference type="ARBA" id="ARBA00022490"/>
    </source>
</evidence>
<dbReference type="GO" id="GO:0002191">
    <property type="term" value="P:cap-dependent translational initiation"/>
    <property type="evidence" value="ECO:0007669"/>
    <property type="project" value="UniProtKB-UniRule"/>
</dbReference>
<gene>
    <name evidence="7" type="primary">eif-3.D</name>
    <name evidence="7" type="ORF">Tcan_03306</name>
</gene>
<dbReference type="PANTHER" id="PTHR12399:SF0">
    <property type="entry name" value="EUKARYOTIC TRANSLATION INITIATION FACTOR 3 SUBUNIT D"/>
    <property type="match status" value="1"/>
</dbReference>
<dbReference type="Proteomes" id="UP000031036">
    <property type="component" value="Unassembled WGS sequence"/>
</dbReference>
<evidence type="ECO:0000256" key="3">
    <source>
        <dbReference type="ARBA" id="ARBA00022884"/>
    </source>
</evidence>
<dbReference type="OrthoDB" id="16538at2759"/>
<organism evidence="7 8">
    <name type="scientific">Toxocara canis</name>
    <name type="common">Canine roundworm</name>
    <dbReference type="NCBI Taxonomy" id="6265"/>
    <lineage>
        <taxon>Eukaryota</taxon>
        <taxon>Metazoa</taxon>
        <taxon>Ecdysozoa</taxon>
        <taxon>Nematoda</taxon>
        <taxon>Chromadorea</taxon>
        <taxon>Rhabditida</taxon>
        <taxon>Spirurina</taxon>
        <taxon>Ascaridomorpha</taxon>
        <taxon>Ascaridoidea</taxon>
        <taxon>Toxocaridae</taxon>
        <taxon>Toxocara</taxon>
    </lineage>
</organism>
<feature type="compositionally biased region" description="Basic and acidic residues" evidence="6">
    <location>
        <begin position="198"/>
        <end position="208"/>
    </location>
</feature>
<comment type="similarity">
    <text evidence="5">Belongs to the eIF-3 subunit D family.</text>
</comment>